<comment type="caution">
    <text evidence="10">The sequence shown here is derived from an EMBL/GenBank/DDBJ whole genome shotgun (WGS) entry which is preliminary data.</text>
</comment>
<evidence type="ECO:0000256" key="5">
    <source>
        <dbReference type="ARBA" id="ARBA00022898"/>
    </source>
</evidence>
<comment type="cofactor">
    <cofactor evidence="1 8">
        <name>pyridoxal 5'-phosphate</name>
        <dbReference type="ChEBI" id="CHEBI:597326"/>
    </cofactor>
</comment>
<evidence type="ECO:0000256" key="1">
    <source>
        <dbReference type="ARBA" id="ARBA00001933"/>
    </source>
</evidence>
<dbReference type="InterPro" id="IPR015422">
    <property type="entry name" value="PyrdxlP-dep_Trfase_small"/>
</dbReference>
<organism evidence="10 11">
    <name type="scientific">Capsicum baccatum</name>
    <name type="common">Peruvian pepper</name>
    <dbReference type="NCBI Taxonomy" id="33114"/>
    <lineage>
        <taxon>Eukaryota</taxon>
        <taxon>Viridiplantae</taxon>
        <taxon>Streptophyta</taxon>
        <taxon>Embryophyta</taxon>
        <taxon>Tracheophyta</taxon>
        <taxon>Spermatophyta</taxon>
        <taxon>Magnoliopsida</taxon>
        <taxon>eudicotyledons</taxon>
        <taxon>Gunneridae</taxon>
        <taxon>Pentapetalae</taxon>
        <taxon>asterids</taxon>
        <taxon>lamiids</taxon>
        <taxon>Solanales</taxon>
        <taxon>Solanaceae</taxon>
        <taxon>Solanoideae</taxon>
        <taxon>Capsiceae</taxon>
        <taxon>Capsicum</taxon>
    </lineage>
</organism>
<keyword evidence="4" id="KW-0479">Metal-binding</keyword>
<evidence type="ECO:0000256" key="8">
    <source>
        <dbReference type="RuleBase" id="RU004504"/>
    </source>
</evidence>
<dbReference type="InterPro" id="IPR000192">
    <property type="entry name" value="Aminotrans_V_dom"/>
</dbReference>
<accession>A0A2G2WCR1</accession>
<evidence type="ECO:0000256" key="3">
    <source>
        <dbReference type="ARBA" id="ARBA00012239"/>
    </source>
</evidence>
<dbReference type="InterPro" id="IPR015421">
    <property type="entry name" value="PyrdxlP-dep_Trfase_major"/>
</dbReference>
<dbReference type="SUPFAM" id="SSF53383">
    <property type="entry name" value="PLP-dependent transferases"/>
    <property type="match status" value="1"/>
</dbReference>
<reference evidence="10 11" key="1">
    <citation type="journal article" date="2017" name="Genome Biol.">
        <title>New reference genome sequences of hot pepper reveal the massive evolution of plant disease-resistance genes by retroduplication.</title>
        <authorList>
            <person name="Kim S."/>
            <person name="Park J."/>
            <person name="Yeom S.I."/>
            <person name="Kim Y.M."/>
            <person name="Seo E."/>
            <person name="Kim K.T."/>
            <person name="Kim M.S."/>
            <person name="Lee J.M."/>
            <person name="Cheong K."/>
            <person name="Shin H.S."/>
            <person name="Kim S.B."/>
            <person name="Han K."/>
            <person name="Lee J."/>
            <person name="Park M."/>
            <person name="Lee H.A."/>
            <person name="Lee H.Y."/>
            <person name="Lee Y."/>
            <person name="Oh S."/>
            <person name="Lee J.H."/>
            <person name="Choi E."/>
            <person name="Choi E."/>
            <person name="Lee S.E."/>
            <person name="Jeon J."/>
            <person name="Kim H."/>
            <person name="Choi G."/>
            <person name="Song H."/>
            <person name="Lee J."/>
            <person name="Lee S.C."/>
            <person name="Kwon J.K."/>
            <person name="Lee H.Y."/>
            <person name="Koo N."/>
            <person name="Hong Y."/>
            <person name="Kim R.W."/>
            <person name="Kang W.H."/>
            <person name="Huh J.H."/>
            <person name="Kang B.C."/>
            <person name="Yang T.J."/>
            <person name="Lee Y.H."/>
            <person name="Bennetzen J.L."/>
            <person name="Choi D."/>
        </authorList>
    </citation>
    <scope>NUCLEOTIDE SEQUENCE [LARGE SCALE GENOMIC DNA]</scope>
    <source>
        <strain evidence="11">cv. PBC81</strain>
    </source>
</reference>
<evidence type="ECO:0000256" key="4">
    <source>
        <dbReference type="ARBA" id="ARBA00022723"/>
    </source>
</evidence>
<dbReference type="STRING" id="33114.A0A2G2WCR1"/>
<reference evidence="11" key="2">
    <citation type="journal article" date="2017" name="J. Anim. Genet.">
        <title>Multiple reference genome sequences of hot pepper reveal the massive evolution of plant disease resistance genes by retroduplication.</title>
        <authorList>
            <person name="Kim S."/>
            <person name="Park J."/>
            <person name="Yeom S.-I."/>
            <person name="Kim Y.-M."/>
            <person name="Seo E."/>
            <person name="Kim K.-T."/>
            <person name="Kim M.-S."/>
            <person name="Lee J.M."/>
            <person name="Cheong K."/>
            <person name="Shin H.-S."/>
            <person name="Kim S.-B."/>
            <person name="Han K."/>
            <person name="Lee J."/>
            <person name="Park M."/>
            <person name="Lee H.-A."/>
            <person name="Lee H.-Y."/>
            <person name="Lee Y."/>
            <person name="Oh S."/>
            <person name="Lee J.H."/>
            <person name="Choi E."/>
            <person name="Choi E."/>
            <person name="Lee S.E."/>
            <person name="Jeon J."/>
            <person name="Kim H."/>
            <person name="Choi G."/>
            <person name="Song H."/>
            <person name="Lee J."/>
            <person name="Lee S.-C."/>
            <person name="Kwon J.-K."/>
            <person name="Lee H.-Y."/>
            <person name="Koo N."/>
            <person name="Hong Y."/>
            <person name="Kim R.W."/>
            <person name="Kang W.-H."/>
            <person name="Huh J.H."/>
            <person name="Kang B.-C."/>
            <person name="Yang T.-J."/>
            <person name="Lee Y.-H."/>
            <person name="Bennetzen J.L."/>
            <person name="Choi D."/>
        </authorList>
    </citation>
    <scope>NUCLEOTIDE SEQUENCE [LARGE SCALE GENOMIC DNA]</scope>
    <source>
        <strain evidence="11">cv. PBC81</strain>
    </source>
</reference>
<dbReference type="EC" id="2.8.1.7" evidence="3"/>
<dbReference type="InterPro" id="IPR020578">
    <property type="entry name" value="Aminotrans_V_PyrdxlP_BS"/>
</dbReference>
<keyword evidence="7" id="KW-0411">Iron-sulfur</keyword>
<evidence type="ECO:0000256" key="6">
    <source>
        <dbReference type="ARBA" id="ARBA00023004"/>
    </source>
</evidence>
<dbReference type="Gene3D" id="3.90.1150.10">
    <property type="entry name" value="Aspartate Aminotransferase, domain 1"/>
    <property type="match status" value="1"/>
</dbReference>
<dbReference type="Pfam" id="PF00266">
    <property type="entry name" value="Aminotran_5"/>
    <property type="match status" value="1"/>
</dbReference>
<dbReference type="Gene3D" id="3.40.640.10">
    <property type="entry name" value="Type I PLP-dependent aspartate aminotransferase-like (Major domain)"/>
    <property type="match status" value="1"/>
</dbReference>
<dbReference type="PANTHER" id="PTHR11601">
    <property type="entry name" value="CYSTEINE DESULFURYLASE FAMILY MEMBER"/>
    <property type="match status" value="1"/>
</dbReference>
<dbReference type="OrthoDB" id="10250117at2759"/>
<dbReference type="GO" id="GO:0046872">
    <property type="term" value="F:metal ion binding"/>
    <property type="evidence" value="ECO:0007669"/>
    <property type="project" value="UniProtKB-KW"/>
</dbReference>
<keyword evidence="5" id="KW-0663">Pyridoxal phosphate</keyword>
<evidence type="ECO:0000256" key="7">
    <source>
        <dbReference type="ARBA" id="ARBA00023014"/>
    </source>
</evidence>
<dbReference type="GO" id="GO:0016226">
    <property type="term" value="P:iron-sulfur cluster assembly"/>
    <property type="evidence" value="ECO:0007669"/>
    <property type="project" value="TreeGrafter"/>
</dbReference>
<dbReference type="GO" id="GO:0005829">
    <property type="term" value="C:cytosol"/>
    <property type="evidence" value="ECO:0007669"/>
    <property type="project" value="TreeGrafter"/>
</dbReference>
<proteinExistence type="inferred from homology"/>
<dbReference type="EMBL" id="MLFT02000007">
    <property type="protein sequence ID" value="PHT42900.1"/>
    <property type="molecule type" value="Genomic_DNA"/>
</dbReference>
<dbReference type="PROSITE" id="PS00595">
    <property type="entry name" value="AA_TRANSFER_CLASS_5"/>
    <property type="match status" value="1"/>
</dbReference>
<dbReference type="AlphaFoldDB" id="A0A2G2WCR1"/>
<evidence type="ECO:0000259" key="9">
    <source>
        <dbReference type="Pfam" id="PF00266"/>
    </source>
</evidence>
<sequence length="148" mass="16902">MNIGLMSLSGHKIYGPKGVGALYIRRRTRIKVEPQINRGGRERRIRSGTVPTPLVVGFRAACELAMKEMEYDDQRIKALQERLLNGISSKIDGVVINRSVERRYAGNLNLSFAYVEAINTFQFHESLENRHLLTLSLKRLPLHSHIDF</sequence>
<dbReference type="GO" id="GO:0051536">
    <property type="term" value="F:iron-sulfur cluster binding"/>
    <property type="evidence" value="ECO:0007669"/>
    <property type="project" value="UniProtKB-KW"/>
</dbReference>
<feature type="domain" description="Aminotransferase class V" evidence="9">
    <location>
        <begin position="2"/>
        <end position="120"/>
    </location>
</feature>
<dbReference type="InterPro" id="IPR015424">
    <property type="entry name" value="PyrdxlP-dep_Trfase"/>
</dbReference>
<dbReference type="GO" id="GO:0031071">
    <property type="term" value="F:cysteine desulfurase activity"/>
    <property type="evidence" value="ECO:0007669"/>
    <property type="project" value="UniProtKB-EC"/>
</dbReference>
<dbReference type="GO" id="GO:0005739">
    <property type="term" value="C:mitochondrion"/>
    <property type="evidence" value="ECO:0007669"/>
    <property type="project" value="TreeGrafter"/>
</dbReference>
<evidence type="ECO:0000313" key="10">
    <source>
        <dbReference type="EMBL" id="PHT42900.1"/>
    </source>
</evidence>
<keyword evidence="6" id="KW-0408">Iron</keyword>
<keyword evidence="11" id="KW-1185">Reference proteome</keyword>
<name>A0A2G2WCR1_CAPBA</name>
<evidence type="ECO:0000313" key="11">
    <source>
        <dbReference type="Proteomes" id="UP000224567"/>
    </source>
</evidence>
<comment type="similarity">
    <text evidence="2">Belongs to the class-V pyridoxal-phosphate-dependent aminotransferase family. NifS/IscS subfamily.</text>
</comment>
<gene>
    <name evidence="10" type="ORF">CQW23_16925</name>
</gene>
<dbReference type="PANTHER" id="PTHR11601:SF34">
    <property type="entry name" value="CYSTEINE DESULFURASE"/>
    <property type="match status" value="1"/>
</dbReference>
<evidence type="ECO:0000256" key="2">
    <source>
        <dbReference type="ARBA" id="ARBA00006490"/>
    </source>
</evidence>
<protein>
    <recommendedName>
        <fullName evidence="3">cysteine desulfurase</fullName>
        <ecNumber evidence="3">2.8.1.7</ecNumber>
    </recommendedName>
</protein>
<dbReference type="Proteomes" id="UP000224567">
    <property type="component" value="Unassembled WGS sequence"/>
</dbReference>